<dbReference type="InterPro" id="IPR050300">
    <property type="entry name" value="GDXG_lipolytic_enzyme"/>
</dbReference>
<dbReference type="PANTHER" id="PTHR48081:SF13">
    <property type="entry name" value="ALPHA_BETA HYDROLASE"/>
    <property type="match status" value="1"/>
</dbReference>
<dbReference type="SUPFAM" id="SSF53474">
    <property type="entry name" value="alpha/beta-Hydrolases"/>
    <property type="match status" value="1"/>
</dbReference>
<dbReference type="GO" id="GO:0016787">
    <property type="term" value="F:hydrolase activity"/>
    <property type="evidence" value="ECO:0007669"/>
    <property type="project" value="UniProtKB-KW"/>
</dbReference>
<feature type="domain" description="BD-FAE-like" evidence="2">
    <location>
        <begin position="23"/>
        <end position="219"/>
    </location>
</feature>
<organism evidence="3">
    <name type="scientific">marine metagenome</name>
    <dbReference type="NCBI Taxonomy" id="408172"/>
    <lineage>
        <taxon>unclassified sequences</taxon>
        <taxon>metagenomes</taxon>
        <taxon>ecological metagenomes</taxon>
    </lineage>
</organism>
<protein>
    <recommendedName>
        <fullName evidence="2">BD-FAE-like domain-containing protein</fullName>
    </recommendedName>
</protein>
<keyword evidence="1" id="KW-0378">Hydrolase</keyword>
<sequence>MSEIKIEEAVVIGKGGDRELKADILRPANQSGLVPGILILPGGGFRNADRTPLTERYGRAMANQGYVCVNGEYRTMDEAPWPAQVQDVKAEIRWMRANSADLGIDPDLIVVAGKSAGGLLALVAAGSSHVKEFDGNGGNPGVSSRVAAVVGMSPVSDITDRAVDPDFEPLFGKNPTADLVRAANAITYANKDYPPALFFHGTSDTRVHHSTTMRMYEALEQAGVPVDLHLFAGEDHFFDREPHFYKATTDSIAIFLSRYVPLREPVAAA</sequence>
<accession>A0A381YWU7</accession>
<reference evidence="3" key="1">
    <citation type="submission" date="2018-05" db="EMBL/GenBank/DDBJ databases">
        <authorList>
            <person name="Lanie J.A."/>
            <person name="Ng W.-L."/>
            <person name="Kazmierczak K.M."/>
            <person name="Andrzejewski T.M."/>
            <person name="Davidsen T.M."/>
            <person name="Wayne K.J."/>
            <person name="Tettelin H."/>
            <person name="Glass J.I."/>
            <person name="Rusch D."/>
            <person name="Podicherti R."/>
            <person name="Tsui H.-C.T."/>
            <person name="Winkler M.E."/>
        </authorList>
    </citation>
    <scope>NUCLEOTIDE SEQUENCE</scope>
</reference>
<gene>
    <name evidence="3" type="ORF">METZ01_LOCUS134274</name>
</gene>
<dbReference type="AlphaFoldDB" id="A0A381YWU7"/>
<dbReference type="InterPro" id="IPR029058">
    <property type="entry name" value="AB_hydrolase_fold"/>
</dbReference>
<name>A0A381YWU7_9ZZZZ</name>
<dbReference type="Pfam" id="PF20434">
    <property type="entry name" value="BD-FAE"/>
    <property type="match status" value="1"/>
</dbReference>
<dbReference type="Gene3D" id="3.40.50.1820">
    <property type="entry name" value="alpha/beta hydrolase"/>
    <property type="match status" value="1"/>
</dbReference>
<dbReference type="PANTHER" id="PTHR48081">
    <property type="entry name" value="AB HYDROLASE SUPERFAMILY PROTEIN C4A8.06C"/>
    <property type="match status" value="1"/>
</dbReference>
<evidence type="ECO:0000313" key="3">
    <source>
        <dbReference type="EMBL" id="SVA81420.1"/>
    </source>
</evidence>
<dbReference type="InterPro" id="IPR049492">
    <property type="entry name" value="BD-FAE-like_dom"/>
</dbReference>
<evidence type="ECO:0000256" key="1">
    <source>
        <dbReference type="ARBA" id="ARBA00022801"/>
    </source>
</evidence>
<evidence type="ECO:0000259" key="2">
    <source>
        <dbReference type="Pfam" id="PF20434"/>
    </source>
</evidence>
<proteinExistence type="predicted"/>
<dbReference type="EMBL" id="UINC01019250">
    <property type="protein sequence ID" value="SVA81420.1"/>
    <property type="molecule type" value="Genomic_DNA"/>
</dbReference>